<dbReference type="Gene3D" id="3.40.462.20">
    <property type="match status" value="1"/>
</dbReference>
<proteinExistence type="inferred from homology"/>
<evidence type="ECO:0000313" key="11">
    <source>
        <dbReference type="Proteomes" id="UP000325113"/>
    </source>
</evidence>
<feature type="signal peptide" evidence="6">
    <location>
        <begin position="1"/>
        <end position="20"/>
    </location>
</feature>
<dbReference type="InterPro" id="IPR016166">
    <property type="entry name" value="FAD-bd_PCMH"/>
</dbReference>
<comment type="cofactor">
    <cofactor evidence="1">
        <name>FAD</name>
        <dbReference type="ChEBI" id="CHEBI:57692"/>
    </cofactor>
</comment>
<dbReference type="EMBL" id="VLTM01000059">
    <property type="protein sequence ID" value="KAA0159030.1"/>
    <property type="molecule type" value="Genomic_DNA"/>
</dbReference>
<feature type="chain" id="PRO_5033472981" description="FAD-binding PCMH-type domain-containing protein" evidence="6">
    <location>
        <begin position="21"/>
        <end position="506"/>
    </location>
</feature>
<sequence>MRIAMLALAVAGALGEGSLAARTYCMPGQPCWPSEQQLAAFAAALDGDAIGPSSPLYPNASLINNRRFVERPGLIVQALSEADVATSLALASKHDIRVSIISTGHDYDGRNSGNGTLQINLRKMQLLSVSFEPPVPVLSAGPGCTWGQVFEFVHDHAPGWVALGGSDPSVGVSGWTMGGGHSPLSSYAGLGVDSVLAFRLVLANGSLVTASQDSNSDLFWALRGGGGGTFGVVVQLSFRLHPEPGRLNVLSQYFFLFSPSTLDVGQALANWLAAAPGNVSGYIFVSNLGTPATQYFGWNLIYRGTSAQAEAAAAPLLALPSVYSANASYDSFYDYQKGVPADLGGVSAYLFSSFLSNSTLQAGALGVAIDYARARFNSTLAPVRSCTGTVLGGAVEWAGAQSGATAVHPGFRNARVALTCAAAWEQPGDVQFAEQIADGYATLLGTMGEGHYLNEPESHLNDWQQGFWGPPATYSRLASIKLRVDPTMRFLCHHCVGDADRDASET</sequence>
<comment type="similarity">
    <text evidence="2">Belongs to the oxygen-dependent FAD-linked oxidoreductase family.</text>
</comment>
<dbReference type="Pfam" id="PF01565">
    <property type="entry name" value="FAD_binding_4"/>
    <property type="match status" value="1"/>
</dbReference>
<protein>
    <recommendedName>
        <fullName evidence="7">FAD-binding PCMH-type domain-containing protein</fullName>
    </recommendedName>
</protein>
<evidence type="ECO:0000256" key="6">
    <source>
        <dbReference type="SAM" id="SignalP"/>
    </source>
</evidence>
<dbReference type="PANTHER" id="PTHR42973">
    <property type="entry name" value="BINDING OXIDOREDUCTASE, PUTATIVE (AFU_ORTHOLOGUE AFUA_1G17690)-RELATED"/>
    <property type="match status" value="1"/>
</dbReference>
<comment type="caution">
    <text evidence="9">The sequence shown here is derived from an EMBL/GenBank/DDBJ whole genome shotgun (WGS) entry which is preliminary data.</text>
</comment>
<organism evidence="9 10">
    <name type="scientific">Cafeteria roenbergensis</name>
    <name type="common">Marine flagellate</name>
    <dbReference type="NCBI Taxonomy" id="33653"/>
    <lineage>
        <taxon>Eukaryota</taxon>
        <taxon>Sar</taxon>
        <taxon>Stramenopiles</taxon>
        <taxon>Bigyra</taxon>
        <taxon>Opalozoa</taxon>
        <taxon>Bicosoecida</taxon>
        <taxon>Cafeteriaceae</taxon>
        <taxon>Cafeteria</taxon>
    </lineage>
</organism>
<evidence type="ECO:0000256" key="2">
    <source>
        <dbReference type="ARBA" id="ARBA00005466"/>
    </source>
</evidence>
<dbReference type="InterPro" id="IPR006094">
    <property type="entry name" value="Oxid_FAD_bind_N"/>
</dbReference>
<dbReference type="InterPro" id="IPR036318">
    <property type="entry name" value="FAD-bd_PCMH-like_sf"/>
</dbReference>
<dbReference type="InterPro" id="IPR006093">
    <property type="entry name" value="Oxy_OxRdtase_FAD_BS"/>
</dbReference>
<dbReference type="GO" id="GO:0071949">
    <property type="term" value="F:FAD binding"/>
    <property type="evidence" value="ECO:0007669"/>
    <property type="project" value="InterPro"/>
</dbReference>
<dbReference type="Gene3D" id="3.30.465.10">
    <property type="match status" value="1"/>
</dbReference>
<dbReference type="EMBL" id="VLTO01000098">
    <property type="protein sequence ID" value="KAA0164936.1"/>
    <property type="molecule type" value="Genomic_DNA"/>
</dbReference>
<dbReference type="PROSITE" id="PS00862">
    <property type="entry name" value="OX2_COVAL_FAD"/>
    <property type="match status" value="1"/>
</dbReference>
<keyword evidence="6" id="KW-0732">Signal</keyword>
<dbReference type="InterPro" id="IPR016169">
    <property type="entry name" value="FAD-bd_PCMH_sub2"/>
</dbReference>
<keyword evidence="4" id="KW-0274">FAD</keyword>
<dbReference type="InterPro" id="IPR050416">
    <property type="entry name" value="FAD-linked_Oxidoreductase"/>
</dbReference>
<dbReference type="OrthoDB" id="415825at2759"/>
<gene>
    <name evidence="9" type="ORF">FNF27_07718</name>
    <name evidence="8" type="ORF">FNF31_05092</name>
</gene>
<dbReference type="PANTHER" id="PTHR42973:SF39">
    <property type="entry name" value="FAD-BINDING PCMH-TYPE DOMAIN-CONTAINING PROTEIN"/>
    <property type="match status" value="1"/>
</dbReference>
<dbReference type="Proteomes" id="UP000325113">
    <property type="component" value="Unassembled WGS sequence"/>
</dbReference>
<dbReference type="InterPro" id="IPR012951">
    <property type="entry name" value="BBE"/>
</dbReference>
<reference evidence="10 11" key="1">
    <citation type="submission" date="2019-07" db="EMBL/GenBank/DDBJ databases">
        <title>Genomes of Cafeteria roenbergensis.</title>
        <authorList>
            <person name="Fischer M.G."/>
            <person name="Hackl T."/>
            <person name="Roman M."/>
        </authorList>
    </citation>
    <scope>NUCLEOTIDE SEQUENCE [LARGE SCALE GENOMIC DNA]</scope>
    <source>
        <strain evidence="8 11">Cflag</strain>
        <strain evidence="9 10">E4-10P</strain>
    </source>
</reference>
<evidence type="ECO:0000256" key="1">
    <source>
        <dbReference type="ARBA" id="ARBA00001974"/>
    </source>
</evidence>
<dbReference type="GO" id="GO:0016491">
    <property type="term" value="F:oxidoreductase activity"/>
    <property type="evidence" value="ECO:0007669"/>
    <property type="project" value="UniProtKB-KW"/>
</dbReference>
<evidence type="ECO:0000313" key="8">
    <source>
        <dbReference type="EMBL" id="KAA0159030.1"/>
    </source>
</evidence>
<evidence type="ECO:0000313" key="10">
    <source>
        <dbReference type="Proteomes" id="UP000322899"/>
    </source>
</evidence>
<evidence type="ECO:0000313" key="9">
    <source>
        <dbReference type="EMBL" id="KAA0164936.1"/>
    </source>
</evidence>
<dbReference type="AlphaFoldDB" id="A0A5A8DHT6"/>
<keyword evidence="5" id="KW-0560">Oxidoreductase</keyword>
<evidence type="ECO:0000256" key="4">
    <source>
        <dbReference type="ARBA" id="ARBA00022827"/>
    </source>
</evidence>
<feature type="domain" description="FAD-binding PCMH-type" evidence="7">
    <location>
        <begin position="68"/>
        <end position="243"/>
    </location>
</feature>
<accession>A0A5A8DHT6</accession>
<evidence type="ECO:0000259" key="7">
    <source>
        <dbReference type="PROSITE" id="PS51387"/>
    </source>
</evidence>
<keyword evidence="3" id="KW-0285">Flavoprotein</keyword>
<evidence type="ECO:0000256" key="3">
    <source>
        <dbReference type="ARBA" id="ARBA00022630"/>
    </source>
</evidence>
<evidence type="ECO:0000256" key="5">
    <source>
        <dbReference type="ARBA" id="ARBA00023002"/>
    </source>
</evidence>
<dbReference type="SUPFAM" id="SSF56176">
    <property type="entry name" value="FAD-binding/transporter-associated domain-like"/>
    <property type="match status" value="1"/>
</dbReference>
<dbReference type="Pfam" id="PF08031">
    <property type="entry name" value="BBE"/>
    <property type="match status" value="1"/>
</dbReference>
<dbReference type="Proteomes" id="UP000322899">
    <property type="component" value="Unassembled WGS sequence"/>
</dbReference>
<dbReference type="PROSITE" id="PS51387">
    <property type="entry name" value="FAD_PCMH"/>
    <property type="match status" value="1"/>
</dbReference>
<name>A0A5A8DHT6_CAFRO</name>